<dbReference type="CDD" id="cd00082">
    <property type="entry name" value="HisKA"/>
    <property type="match status" value="1"/>
</dbReference>
<dbReference type="SUPFAM" id="SSF63829">
    <property type="entry name" value="Calcium-dependent phosphotriesterase"/>
    <property type="match status" value="2"/>
</dbReference>
<feature type="signal peptide" evidence="5">
    <location>
        <begin position="1"/>
        <end position="23"/>
    </location>
</feature>
<evidence type="ECO:0000313" key="7">
    <source>
        <dbReference type="EMBL" id="KJZ11450.1"/>
    </source>
</evidence>
<dbReference type="InterPro" id="IPR005467">
    <property type="entry name" value="His_kinase_dom"/>
</dbReference>
<keyword evidence="4" id="KW-0812">Transmembrane</keyword>
<dbReference type="SUPFAM" id="SSF55874">
    <property type="entry name" value="ATPase domain of HSP90 chaperone/DNA topoisomerase II/histidine kinase"/>
    <property type="match status" value="1"/>
</dbReference>
<dbReference type="SMART" id="SM00065">
    <property type="entry name" value="GAF"/>
    <property type="match status" value="1"/>
</dbReference>
<evidence type="ECO:0000256" key="1">
    <source>
        <dbReference type="ARBA" id="ARBA00000085"/>
    </source>
</evidence>
<dbReference type="PANTHER" id="PTHR43547">
    <property type="entry name" value="TWO-COMPONENT HISTIDINE KINASE"/>
    <property type="match status" value="1"/>
</dbReference>
<dbReference type="EMBL" id="JXYA01000010">
    <property type="protein sequence ID" value="KJZ11450.1"/>
    <property type="molecule type" value="Genomic_DNA"/>
</dbReference>
<dbReference type="InterPro" id="IPR003018">
    <property type="entry name" value="GAF"/>
</dbReference>
<dbReference type="EC" id="2.7.13.3" evidence="2"/>
<dbReference type="PANTHER" id="PTHR43547:SF2">
    <property type="entry name" value="HYBRID SIGNAL TRANSDUCTION HISTIDINE KINASE C"/>
    <property type="match status" value="1"/>
</dbReference>
<dbReference type="SUPFAM" id="SSF69304">
    <property type="entry name" value="Tricorn protease N-terminal domain"/>
    <property type="match status" value="1"/>
</dbReference>
<feature type="transmembrane region" description="Helical" evidence="4">
    <location>
        <begin position="779"/>
        <end position="802"/>
    </location>
</feature>
<dbReference type="GO" id="GO:0000155">
    <property type="term" value="F:phosphorelay sensor kinase activity"/>
    <property type="evidence" value="ECO:0007669"/>
    <property type="project" value="InterPro"/>
</dbReference>
<dbReference type="Pfam" id="PF07495">
    <property type="entry name" value="Y_Y_Y"/>
    <property type="match status" value="1"/>
</dbReference>
<dbReference type="Pfam" id="PF13185">
    <property type="entry name" value="GAF_2"/>
    <property type="match status" value="1"/>
</dbReference>
<proteinExistence type="predicted"/>
<protein>
    <recommendedName>
        <fullName evidence="2">histidine kinase</fullName>
        <ecNumber evidence="2">2.7.13.3</ecNumber>
    </recommendedName>
</protein>
<evidence type="ECO:0000256" key="2">
    <source>
        <dbReference type="ARBA" id="ARBA00012438"/>
    </source>
</evidence>
<dbReference type="PROSITE" id="PS50109">
    <property type="entry name" value="HIS_KIN"/>
    <property type="match status" value="1"/>
</dbReference>
<dbReference type="InterPro" id="IPR013783">
    <property type="entry name" value="Ig-like_fold"/>
</dbReference>
<dbReference type="CDD" id="cd00075">
    <property type="entry name" value="HATPase"/>
    <property type="match status" value="1"/>
</dbReference>
<comment type="caution">
    <text evidence="7">The sequence shown here is derived from an EMBL/GenBank/DDBJ whole genome shotgun (WGS) entry which is preliminary data.</text>
</comment>
<dbReference type="OrthoDB" id="9772100at2"/>
<dbReference type="AlphaFoldDB" id="A0A0F4QW30"/>
<organism evidence="7 8">
    <name type="scientific">Pseudoalteromonas rubra</name>
    <dbReference type="NCBI Taxonomy" id="43658"/>
    <lineage>
        <taxon>Bacteria</taxon>
        <taxon>Pseudomonadati</taxon>
        <taxon>Pseudomonadota</taxon>
        <taxon>Gammaproteobacteria</taxon>
        <taxon>Alteromonadales</taxon>
        <taxon>Pseudoalteromonadaceae</taxon>
        <taxon>Pseudoalteromonas</taxon>
    </lineage>
</organism>
<evidence type="ECO:0000256" key="4">
    <source>
        <dbReference type="SAM" id="Phobius"/>
    </source>
</evidence>
<dbReference type="PRINTS" id="PR00344">
    <property type="entry name" value="BCTRLSENSOR"/>
</dbReference>
<accession>A0A0F4QW30</accession>
<dbReference type="InterPro" id="IPR036890">
    <property type="entry name" value="HATPase_C_sf"/>
</dbReference>
<keyword evidence="8" id="KW-1185">Reference proteome</keyword>
<dbReference type="Gene3D" id="3.30.565.10">
    <property type="entry name" value="Histidine kinase-like ATPase, C-terminal domain"/>
    <property type="match status" value="1"/>
</dbReference>
<dbReference type="InterPro" id="IPR011123">
    <property type="entry name" value="Y_Y_Y"/>
</dbReference>
<evidence type="ECO:0000256" key="5">
    <source>
        <dbReference type="SAM" id="SignalP"/>
    </source>
</evidence>
<dbReference type="Pfam" id="PF02518">
    <property type="entry name" value="HATPase_c"/>
    <property type="match status" value="1"/>
</dbReference>
<dbReference type="SMART" id="SM00387">
    <property type="entry name" value="HATPase_c"/>
    <property type="match status" value="1"/>
</dbReference>
<dbReference type="InterPro" id="IPR015943">
    <property type="entry name" value="WD40/YVTN_repeat-like_dom_sf"/>
</dbReference>
<keyword evidence="5" id="KW-0732">Signal</keyword>
<dbReference type="PATRIC" id="fig|43658.5.peg.1286"/>
<dbReference type="InterPro" id="IPR003594">
    <property type="entry name" value="HATPase_dom"/>
</dbReference>
<keyword evidence="4" id="KW-1133">Transmembrane helix</keyword>
<dbReference type="InterPro" id="IPR029016">
    <property type="entry name" value="GAF-like_dom_sf"/>
</dbReference>
<evidence type="ECO:0000259" key="6">
    <source>
        <dbReference type="PROSITE" id="PS50109"/>
    </source>
</evidence>
<dbReference type="Gene3D" id="2.130.10.10">
    <property type="entry name" value="YVTN repeat-like/Quinoprotein amine dehydrogenase"/>
    <property type="match status" value="2"/>
</dbReference>
<dbReference type="Gene3D" id="1.10.287.130">
    <property type="match status" value="1"/>
</dbReference>
<comment type="catalytic activity">
    <reaction evidence="1">
        <text>ATP + protein L-histidine = ADP + protein N-phospho-L-histidine.</text>
        <dbReference type="EC" id="2.7.13.3"/>
    </reaction>
</comment>
<gene>
    <name evidence="7" type="ORF">TW77_06135</name>
</gene>
<evidence type="ECO:0000256" key="3">
    <source>
        <dbReference type="ARBA" id="ARBA00022553"/>
    </source>
</evidence>
<evidence type="ECO:0000313" key="8">
    <source>
        <dbReference type="Proteomes" id="UP000033452"/>
    </source>
</evidence>
<dbReference type="InterPro" id="IPR003661">
    <property type="entry name" value="HisK_dim/P_dom"/>
</dbReference>
<dbReference type="InterPro" id="IPR004358">
    <property type="entry name" value="Sig_transdc_His_kin-like_C"/>
</dbReference>
<dbReference type="SUPFAM" id="SSF55781">
    <property type="entry name" value="GAF domain-like"/>
    <property type="match status" value="1"/>
</dbReference>
<dbReference type="Gene3D" id="2.60.40.10">
    <property type="entry name" value="Immunoglobulins"/>
    <property type="match status" value="1"/>
</dbReference>
<name>A0A0F4QW30_9GAMM</name>
<keyword evidence="3" id="KW-0597">Phosphoprotein</keyword>
<keyword evidence="4" id="KW-0472">Membrane</keyword>
<dbReference type="Gene3D" id="3.30.450.40">
    <property type="match status" value="1"/>
</dbReference>
<feature type="domain" description="Histidine kinase" evidence="6">
    <location>
        <begin position="1014"/>
        <end position="1250"/>
    </location>
</feature>
<reference evidence="7 8" key="1">
    <citation type="journal article" date="2015" name="BMC Genomics">
        <title>Genome mining reveals unlocked bioactive potential of marine Gram-negative bacteria.</title>
        <authorList>
            <person name="Machado H."/>
            <person name="Sonnenschein E.C."/>
            <person name="Melchiorsen J."/>
            <person name="Gram L."/>
        </authorList>
    </citation>
    <scope>NUCLEOTIDE SEQUENCE [LARGE SCALE GENOMIC DNA]</scope>
    <source>
        <strain evidence="7 8">S2471</strain>
    </source>
</reference>
<dbReference type="Proteomes" id="UP000033452">
    <property type="component" value="Unassembled WGS sequence"/>
</dbReference>
<feature type="chain" id="PRO_5002475844" description="histidine kinase" evidence="5">
    <location>
        <begin position="24"/>
        <end position="1253"/>
    </location>
</feature>
<dbReference type="RefSeq" id="WP_046004073.1">
    <property type="nucleotide sequence ID" value="NZ_JXYA01000010.1"/>
</dbReference>
<sequence length="1253" mass="138562">MKRLFFIGVVMLFLTGGVGFAGASPDHEYTALFEKGQRHFKKLDTKKWPLWGVYQIAQDERGLIWFATDMGIYRYDGHTFKPFNLDVDDQTSIASNLVNDFWMDSQSRLWLSHTSEGISVFNTLTESAVRINAESAPPNGLTGNGVVAIEGNNQGIVAVSSTSGLDLIFEDSQGFSVHAVTLQSECGAEFSAQYIHTLHWQNAQTLWVGGDFGLCELTTAGKAKAYQVRQIAALADLPVRSLTSDEGMLWVGTASAGMYRLNTAEDTVTQISDSVSEAPVEVEDWLQVSDQEIWAVALRVGILVIDAQSLQVKSIIHAEAGFAHSLASTNPKSLFRDAAGVTWISTWGDGVFTLDPVHTAIRRLVAGSSLSKTFNTNNIRAIAALNDDYLAFGTVGTGITLYSWQDNDFVSLKTATELDTATVYTIRTGPGGQLWAATNVGVFVIDSTTHNATKMPWQFSGSAVRRIAFSTDEAFLSTSDHLFRVNLGDFSLEKIEAISNEAASYKTFSNVLLTDSEGNLWIASRAGLYLLRKGEQALLAVNEEAQTASGIGKAATFGVAIHPNGKLIVTNELLQGFYYLDTQTWPVQAEQLPSERADVRAGANIWVDQQQRIWNDSSIYYPELSRWDNINSALGFYALCYGEGGHLVYQTLLLIGCPDGVIMFDTQRWTPWIFRPNIAITSAEVDGEARIISETQLDLPPASKNFTIQFSALDYKQTEELKYQHQLRGFDEQWQDTKERRATYTNLPPGEYQLLVKSTNALGNWGEVKKLLQVRQLPAWYQTHAFYLGCVLLLMSGIWGIVRFRVRRLQQQTHLLNRLVKDKTRRLEQLAEIGKELTTSLDLDEVMNMMHEKVTSLLHCDVFLIAVVDHELDELRVAGCFEDGVRQASFSYPLDDLSRPACWCVTHKKEICVPSQDALQALLGQSLKPPVFGSPTESIIYMPLWLQDEVIGCLSVQSHRTKAFRSVDLQTLATIASYAAVALENAQAHADLINAQERLIESEKLASLTHVVTGVAHEINTPLGIALTAITGLGAGANSILQKLEENKIRKCDISDFAQLSLETESLTQSSLERCSRLVQDFKKLSAEQSVSEPREIQLKTYLQELMQAFEFTLAQNSIAVEVFGDDPKLMTDPGVISQIIGCLINNVVAHAFEYQSDIPEALDKRVDIQVSAQKSLATIMFKDNGVGIDEDIKKQIFIPFYTTKRGSGNTGLGLNVVYNLTKSALGGELTVESEDNMGTAFLITIPMREASD</sequence>